<evidence type="ECO:0008006" key="2">
    <source>
        <dbReference type="Google" id="ProtNLM"/>
    </source>
</evidence>
<reference evidence="1" key="1">
    <citation type="submission" date="2016-07" db="EMBL/GenBank/DDBJ databases">
        <authorList>
            <person name="Kauffman K."/>
            <person name="Arevalo P."/>
            <person name="Polz M.F."/>
        </authorList>
    </citation>
    <scope>NUCLEOTIDE SEQUENCE</scope>
    <source>
        <strain evidence="1">10N.222.46.E12</strain>
    </source>
</reference>
<accession>A0A7Z1S5X3</accession>
<reference evidence="1" key="2">
    <citation type="journal article" date="2018" name="Nature">
        <title>A major lineage of non-tailed dsDNA viruses as unrecognized killers of marine bacteria.</title>
        <authorList>
            <person name="Kauffman K.M."/>
            <person name="Hussain F.A."/>
            <person name="Yang J."/>
            <person name="Arevalo P."/>
            <person name="Brown J.M."/>
            <person name="Chang W.K."/>
            <person name="VanInsberghe D."/>
            <person name="Elsherbini J."/>
            <person name="Sharma R.S."/>
            <person name="Cutler M.B."/>
            <person name="Kelly L."/>
            <person name="Polz M.F."/>
        </authorList>
    </citation>
    <scope>NUCLEOTIDE SEQUENCE</scope>
    <source>
        <strain evidence="1">10N.222.46.E12</strain>
    </source>
</reference>
<name>A0A7Z1S5X3_9VIBR</name>
<comment type="caution">
    <text evidence="1">The sequence shown here is derived from an EMBL/GenBank/DDBJ whole genome shotgun (WGS) entry which is preliminary data.</text>
</comment>
<proteinExistence type="predicted"/>
<gene>
    <name evidence="1" type="ORF">BCS90_09540</name>
</gene>
<evidence type="ECO:0000313" key="1">
    <source>
        <dbReference type="EMBL" id="PMP32968.1"/>
    </source>
</evidence>
<dbReference type="AlphaFoldDB" id="A0A7Z1S5X3"/>
<dbReference type="EMBL" id="MDBS01000003">
    <property type="protein sequence ID" value="PMP32968.1"/>
    <property type="molecule type" value="Genomic_DNA"/>
</dbReference>
<organism evidence="1">
    <name type="scientific">Vibrio cyclitrophicus</name>
    <dbReference type="NCBI Taxonomy" id="47951"/>
    <lineage>
        <taxon>Bacteria</taxon>
        <taxon>Pseudomonadati</taxon>
        <taxon>Pseudomonadota</taxon>
        <taxon>Gammaproteobacteria</taxon>
        <taxon>Vibrionales</taxon>
        <taxon>Vibrionaceae</taxon>
        <taxon>Vibrio</taxon>
    </lineage>
</organism>
<sequence length="62" mass="7127">MKATNSTVEPLFISRKAIGAILGMKPTTLDAFIARTEDFPEKKYRGNYSRKQFNEWCEKQGL</sequence>
<dbReference type="RefSeq" id="WP_154724217.1">
    <property type="nucleotide sequence ID" value="NZ_CP170590.1"/>
</dbReference>
<protein>
    <recommendedName>
        <fullName evidence="2">DNA-binding protein</fullName>
    </recommendedName>
</protein>